<keyword evidence="7" id="KW-1278">Translocase</keyword>
<dbReference type="InterPro" id="IPR015855">
    <property type="entry name" value="ABC_transpr_MalK-like"/>
</dbReference>
<organism evidence="10 11">
    <name type="scientific">Agarivorans gilvus</name>
    <dbReference type="NCBI Taxonomy" id="680279"/>
    <lineage>
        <taxon>Bacteria</taxon>
        <taxon>Pseudomonadati</taxon>
        <taxon>Pseudomonadota</taxon>
        <taxon>Gammaproteobacteria</taxon>
        <taxon>Alteromonadales</taxon>
        <taxon>Alteromonadaceae</taxon>
        <taxon>Agarivorans</taxon>
    </lineage>
</organism>
<evidence type="ECO:0000313" key="10">
    <source>
        <dbReference type="EMBL" id="GGB12580.1"/>
    </source>
</evidence>
<comment type="caution">
    <text evidence="10">The sequence shown here is derived from an EMBL/GenBank/DDBJ whole genome shotgun (WGS) entry which is preliminary data.</text>
</comment>
<dbReference type="Gene3D" id="2.40.50.140">
    <property type="entry name" value="Nucleic acid-binding proteins"/>
    <property type="match status" value="1"/>
</dbReference>
<gene>
    <name evidence="10" type="ORF">GCM10007414_27400</name>
</gene>
<evidence type="ECO:0000256" key="5">
    <source>
        <dbReference type="ARBA" id="ARBA00022741"/>
    </source>
</evidence>
<dbReference type="PROSITE" id="PS00211">
    <property type="entry name" value="ABC_TRANSPORTER_1"/>
    <property type="match status" value="1"/>
</dbReference>
<evidence type="ECO:0000256" key="3">
    <source>
        <dbReference type="ARBA" id="ARBA00022519"/>
    </source>
</evidence>
<keyword evidence="3" id="KW-0997">Cell inner membrane</keyword>
<dbReference type="PANTHER" id="PTHR43875:SF12">
    <property type="entry name" value="SN-GLYCEROL-3-PHOSPHATE IMPORT ATP-BINDING PROTEIN UGPC"/>
    <property type="match status" value="1"/>
</dbReference>
<keyword evidence="2" id="KW-1003">Cell membrane</keyword>
<proteinExistence type="predicted"/>
<keyword evidence="8" id="KW-0472">Membrane</keyword>
<protein>
    <submittedName>
        <fullName evidence="10">ABC transporter ATP-binding protein</fullName>
    </submittedName>
</protein>
<evidence type="ECO:0000256" key="4">
    <source>
        <dbReference type="ARBA" id="ARBA00022597"/>
    </source>
</evidence>
<dbReference type="SMART" id="SM00382">
    <property type="entry name" value="AAA"/>
    <property type="match status" value="1"/>
</dbReference>
<dbReference type="EMBL" id="BMDY01000017">
    <property type="protein sequence ID" value="GGB12580.1"/>
    <property type="molecule type" value="Genomic_DNA"/>
</dbReference>
<evidence type="ECO:0000256" key="6">
    <source>
        <dbReference type="ARBA" id="ARBA00022840"/>
    </source>
</evidence>
<accession>A0ABQ1I587</accession>
<name>A0ABQ1I587_9ALTE</name>
<evidence type="ECO:0000256" key="8">
    <source>
        <dbReference type="ARBA" id="ARBA00023136"/>
    </source>
</evidence>
<keyword evidence="5" id="KW-0547">Nucleotide-binding</keyword>
<dbReference type="InterPro" id="IPR003439">
    <property type="entry name" value="ABC_transporter-like_ATP-bd"/>
</dbReference>
<dbReference type="GO" id="GO:0005524">
    <property type="term" value="F:ATP binding"/>
    <property type="evidence" value="ECO:0007669"/>
    <property type="project" value="UniProtKB-KW"/>
</dbReference>
<dbReference type="SUPFAM" id="SSF50331">
    <property type="entry name" value="MOP-like"/>
    <property type="match status" value="1"/>
</dbReference>
<dbReference type="NCBIfam" id="NF008653">
    <property type="entry name" value="PRK11650.1"/>
    <property type="match status" value="1"/>
</dbReference>
<evidence type="ECO:0000256" key="7">
    <source>
        <dbReference type="ARBA" id="ARBA00022967"/>
    </source>
</evidence>
<evidence type="ECO:0000256" key="2">
    <source>
        <dbReference type="ARBA" id="ARBA00022475"/>
    </source>
</evidence>
<evidence type="ECO:0000259" key="9">
    <source>
        <dbReference type="PROSITE" id="PS50893"/>
    </source>
</evidence>
<keyword evidence="11" id="KW-1185">Reference proteome</keyword>
<dbReference type="Gene3D" id="2.40.50.100">
    <property type="match status" value="1"/>
</dbReference>
<evidence type="ECO:0000256" key="1">
    <source>
        <dbReference type="ARBA" id="ARBA00022448"/>
    </source>
</evidence>
<evidence type="ECO:0000313" key="11">
    <source>
        <dbReference type="Proteomes" id="UP000651977"/>
    </source>
</evidence>
<keyword evidence="6 10" id="KW-0067">ATP-binding</keyword>
<dbReference type="Proteomes" id="UP000651977">
    <property type="component" value="Unassembled WGS sequence"/>
</dbReference>
<dbReference type="InterPro" id="IPR008995">
    <property type="entry name" value="Mo/tungstate-bd_C_term_dom"/>
</dbReference>
<dbReference type="InterPro" id="IPR012340">
    <property type="entry name" value="NA-bd_OB-fold"/>
</dbReference>
<sequence length="363" mass="40266">MASLSFQGLTKNFGKTEVVKGFDLEVNDGEFVVLLGASGCGKSTILRMVAGLESISSGRIMMGDKCLNEIDPKDRDLAMVFQSYALYPHMTVYQNIAFALKVQGYSKPEIEEAVEWAADMLQLKELLQRKPKQLSGGQRQRVAMGRAMVRTPKLFLFDEPLSNLDAKLRGKMRQEIKDLHTKLGVTTLYVTHDQVEAMTLADRIVILDKGVVAQIGTPYEVFTQPSSTFVAGFIGSPMMNMFSATVQQQGEQSYLNIQQQRITLPPQYQDKVSDGQSVLLGVRPNDIYLHPKNLEEGQGLKVHVKLNNIELLGATMLARGELSGRKIIVEAATDYSLQPGDCELYLDSHFAHLFDATTLQSLA</sequence>
<dbReference type="SUPFAM" id="SSF52540">
    <property type="entry name" value="P-loop containing nucleoside triphosphate hydrolases"/>
    <property type="match status" value="1"/>
</dbReference>
<dbReference type="InterPro" id="IPR027417">
    <property type="entry name" value="P-loop_NTPase"/>
</dbReference>
<dbReference type="Pfam" id="PF00005">
    <property type="entry name" value="ABC_tran"/>
    <property type="match status" value="1"/>
</dbReference>
<feature type="domain" description="ABC transporter" evidence="9">
    <location>
        <begin position="4"/>
        <end position="234"/>
    </location>
</feature>
<dbReference type="Gene3D" id="3.40.50.300">
    <property type="entry name" value="P-loop containing nucleotide triphosphate hydrolases"/>
    <property type="match status" value="1"/>
</dbReference>
<dbReference type="InterPro" id="IPR003593">
    <property type="entry name" value="AAA+_ATPase"/>
</dbReference>
<reference evidence="11" key="1">
    <citation type="journal article" date="2019" name="Int. J. Syst. Evol. Microbiol.">
        <title>The Global Catalogue of Microorganisms (GCM) 10K type strain sequencing project: providing services to taxonomists for standard genome sequencing and annotation.</title>
        <authorList>
            <consortium name="The Broad Institute Genomics Platform"/>
            <consortium name="The Broad Institute Genome Sequencing Center for Infectious Disease"/>
            <person name="Wu L."/>
            <person name="Ma J."/>
        </authorList>
    </citation>
    <scope>NUCLEOTIDE SEQUENCE [LARGE SCALE GENOMIC DNA]</scope>
    <source>
        <strain evidence="11">CGMCC 1.10131</strain>
    </source>
</reference>
<keyword evidence="4" id="KW-0762">Sugar transport</keyword>
<dbReference type="PROSITE" id="PS50893">
    <property type="entry name" value="ABC_TRANSPORTER_2"/>
    <property type="match status" value="1"/>
</dbReference>
<dbReference type="PANTHER" id="PTHR43875">
    <property type="entry name" value="MALTODEXTRIN IMPORT ATP-BINDING PROTEIN MSMX"/>
    <property type="match status" value="1"/>
</dbReference>
<dbReference type="Pfam" id="PF17912">
    <property type="entry name" value="OB_MalK"/>
    <property type="match status" value="1"/>
</dbReference>
<dbReference type="InterPro" id="IPR040582">
    <property type="entry name" value="OB_MalK-like"/>
</dbReference>
<keyword evidence="1" id="KW-0813">Transport</keyword>
<dbReference type="RefSeq" id="WP_055733166.1">
    <property type="nucleotide sequence ID" value="NZ_BMDY01000017.1"/>
</dbReference>
<dbReference type="InterPro" id="IPR047641">
    <property type="entry name" value="ABC_transpr_MalK/UgpC-like"/>
</dbReference>
<dbReference type="CDD" id="cd03301">
    <property type="entry name" value="ABC_MalK_N"/>
    <property type="match status" value="1"/>
</dbReference>
<dbReference type="InterPro" id="IPR017871">
    <property type="entry name" value="ABC_transporter-like_CS"/>
</dbReference>